<reference evidence="1" key="1">
    <citation type="journal article" date="2012" name="PLoS ONE">
        <title>Gene sets for utilization of primary and secondary nutrition supplies in the distal gut of endangered iberian lynx.</title>
        <authorList>
            <person name="Alcaide M."/>
            <person name="Messina E."/>
            <person name="Richter M."/>
            <person name="Bargiela R."/>
            <person name="Peplies J."/>
            <person name="Huws S.A."/>
            <person name="Newbold C.J."/>
            <person name="Golyshin P.N."/>
            <person name="Simon M.A."/>
            <person name="Lopez G."/>
            <person name="Yakimov M.M."/>
            <person name="Ferrer M."/>
        </authorList>
    </citation>
    <scope>NUCLEOTIDE SEQUENCE</scope>
</reference>
<sequence>MTTALSSGVLVVAAVTKGWGRIATAFGSLASTAATSVASLLNSSFTSARPFCWMRYWVTYSASSPCR</sequence>
<comment type="caution">
    <text evidence="1">The sequence shown here is derived from an EMBL/GenBank/DDBJ whole genome shotgun (WGS) entry which is preliminary data.</text>
</comment>
<dbReference type="EMBL" id="AMCI01005887">
    <property type="protein sequence ID" value="EJW95304.1"/>
    <property type="molecule type" value="Genomic_DNA"/>
</dbReference>
<name>J9G723_9ZZZZ</name>
<protein>
    <submittedName>
        <fullName evidence="1">Uncharacterized protein</fullName>
    </submittedName>
</protein>
<organism evidence="1">
    <name type="scientific">gut metagenome</name>
    <dbReference type="NCBI Taxonomy" id="749906"/>
    <lineage>
        <taxon>unclassified sequences</taxon>
        <taxon>metagenomes</taxon>
        <taxon>organismal metagenomes</taxon>
    </lineage>
</organism>
<dbReference type="AlphaFoldDB" id="J9G723"/>
<accession>J9G723</accession>
<proteinExistence type="predicted"/>
<evidence type="ECO:0000313" key="1">
    <source>
        <dbReference type="EMBL" id="EJW95304.1"/>
    </source>
</evidence>
<gene>
    <name evidence="1" type="ORF">EVA_16588</name>
</gene>